<dbReference type="GO" id="GO:0003743">
    <property type="term" value="F:translation initiation factor activity"/>
    <property type="evidence" value="ECO:0007669"/>
    <property type="project" value="UniProtKB-KW"/>
</dbReference>
<dbReference type="EMBL" id="JAPCXB010000005">
    <property type="protein sequence ID" value="KAJ1615377.1"/>
    <property type="molecule type" value="Genomic_DNA"/>
</dbReference>
<keyword evidence="2 6" id="KW-0396">Initiation factor</keyword>
<dbReference type="SMART" id="SM00543">
    <property type="entry name" value="MIF4G"/>
    <property type="match status" value="1"/>
</dbReference>
<dbReference type="Gene3D" id="1.25.40.180">
    <property type="match status" value="1"/>
</dbReference>
<feature type="compositionally biased region" description="Gly residues" evidence="4">
    <location>
        <begin position="530"/>
        <end position="540"/>
    </location>
</feature>
<evidence type="ECO:0000256" key="2">
    <source>
        <dbReference type="ARBA" id="ARBA00022540"/>
    </source>
</evidence>
<comment type="caution">
    <text evidence="6">The sequence shown here is derived from an EMBL/GenBank/DDBJ whole genome shotgun (WGS) entry which is preliminary data.</text>
</comment>
<feature type="compositionally biased region" description="Low complexity" evidence="4">
    <location>
        <begin position="624"/>
        <end position="639"/>
    </location>
</feature>
<dbReference type="PANTHER" id="PTHR23253">
    <property type="entry name" value="EUKARYOTIC TRANSLATION INITIATION FACTOR 4 GAMMA"/>
    <property type="match status" value="1"/>
</dbReference>
<feature type="compositionally biased region" description="Basic and acidic residues" evidence="4">
    <location>
        <begin position="694"/>
        <end position="705"/>
    </location>
</feature>
<organism evidence="6 7">
    <name type="scientific">Cryptosporidium canis</name>
    <dbReference type="NCBI Taxonomy" id="195482"/>
    <lineage>
        <taxon>Eukaryota</taxon>
        <taxon>Sar</taxon>
        <taxon>Alveolata</taxon>
        <taxon>Apicomplexa</taxon>
        <taxon>Conoidasida</taxon>
        <taxon>Coccidia</taxon>
        <taxon>Eucoccidiorida</taxon>
        <taxon>Eimeriorina</taxon>
        <taxon>Cryptosporidiidae</taxon>
        <taxon>Cryptosporidium</taxon>
    </lineage>
</organism>
<dbReference type="InterPro" id="IPR003890">
    <property type="entry name" value="MIF4G-like_typ-3"/>
</dbReference>
<feature type="compositionally biased region" description="Polar residues" evidence="4">
    <location>
        <begin position="106"/>
        <end position="117"/>
    </location>
</feature>
<gene>
    <name evidence="6" type="ORF">OJ252_189</name>
</gene>
<dbReference type="SUPFAM" id="SSF48371">
    <property type="entry name" value="ARM repeat"/>
    <property type="match status" value="1"/>
</dbReference>
<feature type="compositionally biased region" description="Basic and acidic residues" evidence="4">
    <location>
        <begin position="1"/>
        <end position="13"/>
    </location>
</feature>
<keyword evidence="3" id="KW-0648">Protein biosynthesis</keyword>
<reference evidence="6" key="1">
    <citation type="submission" date="2022-10" db="EMBL/GenBank/DDBJ databases">
        <title>Adaptive evolution leads to modifications in subtelomeric GC content in a zoonotic Cryptosporidium species.</title>
        <authorList>
            <person name="Li J."/>
            <person name="Feng Y."/>
            <person name="Xiao L."/>
        </authorList>
    </citation>
    <scope>NUCLEOTIDE SEQUENCE</scope>
    <source>
        <strain evidence="6">25894</strain>
    </source>
</reference>
<feature type="compositionally biased region" description="Basic and acidic residues" evidence="4">
    <location>
        <begin position="365"/>
        <end position="381"/>
    </location>
</feature>
<feature type="compositionally biased region" description="Basic and acidic residues" evidence="4">
    <location>
        <begin position="414"/>
        <end position="425"/>
    </location>
</feature>
<evidence type="ECO:0000313" key="7">
    <source>
        <dbReference type="Proteomes" id="UP001071777"/>
    </source>
</evidence>
<evidence type="ECO:0000259" key="5">
    <source>
        <dbReference type="SMART" id="SM00543"/>
    </source>
</evidence>
<feature type="compositionally biased region" description="Basic residues" evidence="4">
    <location>
        <begin position="514"/>
        <end position="523"/>
    </location>
</feature>
<feature type="domain" description="MIF4G" evidence="5">
    <location>
        <begin position="839"/>
        <end position="1062"/>
    </location>
</feature>
<keyword evidence="7" id="KW-1185">Reference proteome</keyword>
<dbReference type="Pfam" id="PF02854">
    <property type="entry name" value="MIF4G"/>
    <property type="match status" value="1"/>
</dbReference>
<feature type="compositionally biased region" description="Polar residues" evidence="4">
    <location>
        <begin position="562"/>
        <end position="573"/>
    </location>
</feature>
<feature type="compositionally biased region" description="Basic and acidic residues" evidence="4">
    <location>
        <begin position="219"/>
        <end position="231"/>
    </location>
</feature>
<protein>
    <submittedName>
        <fullName evidence="6">EIF4G eukaryotic initiation factor 4 and Nic domain-containing protein</fullName>
    </submittedName>
</protein>
<feature type="compositionally biased region" description="Basic and acidic residues" evidence="4">
    <location>
        <begin position="479"/>
        <end position="497"/>
    </location>
</feature>
<feature type="compositionally biased region" description="Low complexity" evidence="4">
    <location>
        <begin position="287"/>
        <end position="337"/>
    </location>
</feature>
<feature type="compositionally biased region" description="Low complexity" evidence="4">
    <location>
        <begin position="666"/>
        <end position="679"/>
    </location>
</feature>
<evidence type="ECO:0000256" key="3">
    <source>
        <dbReference type="ARBA" id="ARBA00022917"/>
    </source>
</evidence>
<comment type="similarity">
    <text evidence="1">Belongs to the eukaryotic initiation factor 4G family.</text>
</comment>
<feature type="compositionally biased region" description="Polar residues" evidence="4">
    <location>
        <begin position="271"/>
        <end position="286"/>
    </location>
</feature>
<evidence type="ECO:0000313" key="6">
    <source>
        <dbReference type="EMBL" id="KAJ1615377.1"/>
    </source>
</evidence>
<dbReference type="PANTHER" id="PTHR23253:SF9">
    <property type="entry name" value="EUKARYOTIC TRANSLATION INITIATION FACTOR 4 GAMMA 2"/>
    <property type="match status" value="1"/>
</dbReference>
<name>A0ABQ8PCF3_9CRYT</name>
<feature type="compositionally biased region" description="Basic residues" evidence="4">
    <location>
        <begin position="155"/>
        <end position="166"/>
    </location>
</feature>
<feature type="compositionally biased region" description="Polar residues" evidence="4">
    <location>
        <begin position="192"/>
        <end position="209"/>
    </location>
</feature>
<feature type="compositionally biased region" description="Polar residues" evidence="4">
    <location>
        <begin position="386"/>
        <end position="400"/>
    </location>
</feature>
<dbReference type="Proteomes" id="UP001071777">
    <property type="component" value="Unassembled WGS sequence"/>
</dbReference>
<feature type="compositionally biased region" description="Polar residues" evidence="4">
    <location>
        <begin position="24"/>
        <end position="34"/>
    </location>
</feature>
<evidence type="ECO:0000256" key="4">
    <source>
        <dbReference type="SAM" id="MobiDB-lite"/>
    </source>
</evidence>
<evidence type="ECO:0000256" key="1">
    <source>
        <dbReference type="ARBA" id="ARBA00005775"/>
    </source>
</evidence>
<feature type="region of interest" description="Disordered" evidence="4">
    <location>
        <begin position="1"/>
        <end position="783"/>
    </location>
</feature>
<feature type="compositionally biased region" description="Basic residues" evidence="4">
    <location>
        <begin position="608"/>
        <end position="617"/>
    </location>
</feature>
<feature type="compositionally biased region" description="Basic and acidic residues" evidence="4">
    <location>
        <begin position="640"/>
        <end position="658"/>
    </location>
</feature>
<feature type="compositionally biased region" description="Low complexity" evidence="4">
    <location>
        <begin position="169"/>
        <end position="186"/>
    </location>
</feature>
<dbReference type="InterPro" id="IPR016024">
    <property type="entry name" value="ARM-type_fold"/>
</dbReference>
<accession>A0ABQ8PCF3</accession>
<proteinExistence type="inferred from homology"/>
<feature type="compositionally biased region" description="Polar residues" evidence="4">
    <location>
        <begin position="48"/>
        <end position="63"/>
    </location>
</feature>
<feature type="region of interest" description="Disordered" evidence="4">
    <location>
        <begin position="795"/>
        <end position="814"/>
    </location>
</feature>
<sequence>MVVEKQQERPTNDKKRKFRRPFQRSPTNGAQKGSISKEKDSKIHNRYISASGNANGDLQSGQAEGSLAKDSKDVNGNSSEVVIDHGGGGDNTVNNEPRLNSHKHNNNTGHANKSFPSSDGGAKDQYYGNRGDSSERPPHSTGPSAFIAGGEGHAKANHTKGNKPGRIHPNQQSLQQQQPQQQNQSQHHTGQHPKQMSQRPSVSNFQPKHQTYGPPGHNVRHDGRYNQDRRVRGYGYPGNKHHNPANSSGGGGYDSNRRQPAPGPAGGGTGSNPHASQTRPSQYGKPSQQSQSNNSAAGATESSTSTNAAIPTDTVVSSTHTASGSTGSSSNQTKTTSPGTLSSGTATKEEGGKQCPPPGNGANAQKKDAHGAQNRRGDQHYHGHARQQSQREYSNYNQIKDGSGKVAHGNNQRDSSDGVTKESRTNPHKGFSNGKPGPAATATATGSDSEQRPTGNVEHKQKVQTHNHPQQQQQQQSSTDHDSVAKSDSGDQRDNTEHVQGTNVAVTGQGSHHSGSHHNHHNSGHLPNNNGGGSWKGQNGGDHTYARQGRFSGPKSVGKGSNACSSGSGQNVAYSKHPVDGGHGHGHGHGQALGSAPANGALSDDFKRKKNKKRFNKATKGPSATTGGQAGNSQQAGAQVKERPKYSHGDQAKAHEVAEETVPIHSPNENESKNSSSKGPNGGVGQQMSAPETGLEKERAADSRRRVSGGLTESVDSGNGGSKVSGSDRTPHAPGDLQGDSVANAGSGLGAQVSGEKARGTECPDLNENHGSPKPSSVSETRAVDAEVVEGAAAVVSKDSASDHNAGSGVSSGGTGVAVGPWRRALHGNQVVDSLETVRRAVKSLLNKITVEKFTVIAEKLAVCIDGIKDVDELEELVKQVLDKAITEPDFSEMYADLCQILKWRSPVLLNRDGKSSIGFSRALLVRCEQEFKNMPRNMTPTEEERDKYDSDELAILYRKRKLHVLGIIRLIGELFIRKMFPMRSLNELVFDLVMIQENPDEYAIECLCQLIMTTGYYLDSNEKSQMIVDQWFGRLRELQNTSISTRLNCLIQDVFDLRKHKWVKKVHKQKAKALADILKDIDVEDVLGGAAIAAQYGSMVVVGERSNLVGNSAYYNYMTSQEELYMSKQRSLQKQ</sequence>